<keyword evidence="2" id="KW-1185">Reference proteome</keyword>
<name>A0AA35VMZ1_LACSI</name>
<evidence type="ECO:0000313" key="1">
    <source>
        <dbReference type="EMBL" id="CAI9271898.1"/>
    </source>
</evidence>
<proteinExistence type="predicted"/>
<reference evidence="1" key="1">
    <citation type="submission" date="2023-04" db="EMBL/GenBank/DDBJ databases">
        <authorList>
            <person name="Vijverberg K."/>
            <person name="Xiong W."/>
            <person name="Schranz E."/>
        </authorList>
    </citation>
    <scope>NUCLEOTIDE SEQUENCE</scope>
</reference>
<evidence type="ECO:0000313" key="2">
    <source>
        <dbReference type="Proteomes" id="UP001177003"/>
    </source>
</evidence>
<dbReference type="Proteomes" id="UP001177003">
    <property type="component" value="Chromosome 2"/>
</dbReference>
<protein>
    <submittedName>
        <fullName evidence="1">Uncharacterized protein</fullName>
    </submittedName>
</protein>
<dbReference type="EMBL" id="OX465078">
    <property type="protein sequence ID" value="CAI9271898.1"/>
    <property type="molecule type" value="Genomic_DNA"/>
</dbReference>
<dbReference type="AlphaFoldDB" id="A0AA35VMZ1"/>
<accession>A0AA35VMZ1</accession>
<gene>
    <name evidence="1" type="ORF">LSALG_LOCUS12154</name>
</gene>
<sequence>MVLKVGLPIQTEDFLNIQFKGFRGKDVQKYEPIIQHLKRMIKCYILEITKMDVEIAGVLNNRPILKPNEQPEDIEYLKARSIRKKHWNIVYKRKKGEVVQNNMFFKGQTPILVNDSQNNLVLC</sequence>
<organism evidence="1 2">
    <name type="scientific">Lactuca saligna</name>
    <name type="common">Willowleaf lettuce</name>
    <dbReference type="NCBI Taxonomy" id="75948"/>
    <lineage>
        <taxon>Eukaryota</taxon>
        <taxon>Viridiplantae</taxon>
        <taxon>Streptophyta</taxon>
        <taxon>Embryophyta</taxon>
        <taxon>Tracheophyta</taxon>
        <taxon>Spermatophyta</taxon>
        <taxon>Magnoliopsida</taxon>
        <taxon>eudicotyledons</taxon>
        <taxon>Gunneridae</taxon>
        <taxon>Pentapetalae</taxon>
        <taxon>asterids</taxon>
        <taxon>campanulids</taxon>
        <taxon>Asterales</taxon>
        <taxon>Asteraceae</taxon>
        <taxon>Cichorioideae</taxon>
        <taxon>Cichorieae</taxon>
        <taxon>Lactucinae</taxon>
        <taxon>Lactuca</taxon>
    </lineage>
</organism>